<dbReference type="GO" id="GO:0016020">
    <property type="term" value="C:membrane"/>
    <property type="evidence" value="ECO:0007669"/>
    <property type="project" value="InterPro"/>
</dbReference>
<accession>A0A9W5RZJ7</accession>
<feature type="transmembrane region" description="Helical" evidence="3">
    <location>
        <begin position="87"/>
        <end position="108"/>
    </location>
</feature>
<dbReference type="Proteomes" id="UP000053750">
    <property type="component" value="Unassembled WGS sequence"/>
</dbReference>
<keyword evidence="3" id="KW-0812">Transmembrane</keyword>
<gene>
    <name evidence="5" type="ORF">BG53_09535</name>
</gene>
<dbReference type="EMBL" id="JFHU01000241">
    <property type="protein sequence ID" value="EXX85139.1"/>
    <property type="molecule type" value="Genomic_DNA"/>
</dbReference>
<feature type="transmembrane region" description="Helical" evidence="3">
    <location>
        <begin position="114"/>
        <end position="134"/>
    </location>
</feature>
<dbReference type="Gene3D" id="1.10.3730.20">
    <property type="match status" value="2"/>
</dbReference>
<reference evidence="5 6" key="1">
    <citation type="submission" date="2014-02" db="EMBL/GenBank/DDBJ databases">
        <title>Genome sequence of Paenibacillus darwinianus reveals adaptive mechanisms for survival in Antarctic soils.</title>
        <authorList>
            <person name="Dsouza M."/>
            <person name="Taylor M.W."/>
            <person name="Turner S.J."/>
            <person name="Aislabie J."/>
        </authorList>
    </citation>
    <scope>NUCLEOTIDE SEQUENCE [LARGE SCALE GENOMIC DNA]</scope>
    <source>
        <strain evidence="5 6">CE1</strain>
    </source>
</reference>
<comment type="subcellular location">
    <subcellularLocation>
        <location evidence="1">Endomembrane system</location>
        <topology evidence="1">Multi-pass membrane protein</topology>
    </subcellularLocation>
</comment>
<feature type="domain" description="EamA" evidence="4">
    <location>
        <begin position="2"/>
        <end position="130"/>
    </location>
</feature>
<evidence type="ECO:0000313" key="6">
    <source>
        <dbReference type="Proteomes" id="UP000053750"/>
    </source>
</evidence>
<name>A0A9W5RZJ7_9BACL</name>
<comment type="similarity">
    <text evidence="2">Belongs to the EamA transporter family.</text>
</comment>
<feature type="transmembrane region" description="Helical" evidence="3">
    <location>
        <begin position="249"/>
        <end position="266"/>
    </location>
</feature>
<feature type="domain" description="EamA" evidence="4">
    <location>
        <begin position="143"/>
        <end position="292"/>
    </location>
</feature>
<feature type="transmembrane region" description="Helical" evidence="3">
    <location>
        <begin position="56"/>
        <end position="75"/>
    </location>
</feature>
<feature type="transmembrane region" description="Helical" evidence="3">
    <location>
        <begin position="172"/>
        <end position="191"/>
    </location>
</feature>
<evidence type="ECO:0000259" key="4">
    <source>
        <dbReference type="Pfam" id="PF00892"/>
    </source>
</evidence>
<dbReference type="PANTHER" id="PTHR22911">
    <property type="entry name" value="ACYL-MALONYL CONDENSING ENZYME-RELATED"/>
    <property type="match status" value="1"/>
</dbReference>
<dbReference type="InterPro" id="IPR000620">
    <property type="entry name" value="EamA_dom"/>
</dbReference>
<comment type="caution">
    <text evidence="5">The sequence shown here is derived from an EMBL/GenBank/DDBJ whole genome shotgun (WGS) entry which is preliminary data.</text>
</comment>
<evidence type="ECO:0000256" key="3">
    <source>
        <dbReference type="SAM" id="Phobius"/>
    </source>
</evidence>
<organism evidence="5 6">
    <name type="scientific">Paenibacillus darwinianus</name>
    <dbReference type="NCBI Taxonomy" id="1380763"/>
    <lineage>
        <taxon>Bacteria</taxon>
        <taxon>Bacillati</taxon>
        <taxon>Bacillota</taxon>
        <taxon>Bacilli</taxon>
        <taxon>Bacillales</taxon>
        <taxon>Paenibacillaceae</taxon>
        <taxon>Paenibacillus</taxon>
    </lineage>
</organism>
<evidence type="ECO:0000313" key="5">
    <source>
        <dbReference type="EMBL" id="EXX85139.1"/>
    </source>
</evidence>
<sequence length="296" mass="32169">MWLLYASLSAVAFGTRGVLYHWTSQKPINRNLLLGGVFFTGCLSSLLVGLTAGERWTASAMVGILMGLWSFLANASMFRGFASGKASIVAILTALPAVVVVTLAFLLWGERLSVWQLAVFLVIVSGILLVRFTGTASLGRLEGAKWGLLAMIFFGLNDVSGKWSTLLGADTFPTLFFMFATGTLLFMASWLREQGVQAEPRERRGQLERSERFEGWPLGKTFGVGMLIGFTNVVGMVLIMYAFELGVTGLVSAVVALNVLVILLYTRMVVKESFSRPELVGMILAFGGVVLLRFLG</sequence>
<keyword evidence="3" id="KW-0472">Membrane</keyword>
<dbReference type="Pfam" id="PF00892">
    <property type="entry name" value="EamA"/>
    <property type="match status" value="2"/>
</dbReference>
<keyword evidence="6" id="KW-1185">Reference proteome</keyword>
<dbReference type="PANTHER" id="PTHR22911:SF137">
    <property type="entry name" value="SOLUTE CARRIER FAMILY 35 MEMBER G2-RELATED"/>
    <property type="match status" value="1"/>
</dbReference>
<dbReference type="AlphaFoldDB" id="A0A9W5RZJ7"/>
<keyword evidence="3" id="KW-1133">Transmembrane helix</keyword>
<evidence type="ECO:0000256" key="1">
    <source>
        <dbReference type="ARBA" id="ARBA00004127"/>
    </source>
</evidence>
<protein>
    <recommendedName>
        <fullName evidence="4">EamA domain-containing protein</fullName>
    </recommendedName>
</protein>
<feature type="transmembrane region" description="Helical" evidence="3">
    <location>
        <begin position="32"/>
        <end position="50"/>
    </location>
</feature>
<dbReference type="RefSeq" id="WP_036585755.1">
    <property type="nucleotide sequence ID" value="NZ_KK082116.1"/>
</dbReference>
<feature type="transmembrane region" description="Helical" evidence="3">
    <location>
        <begin position="146"/>
        <end position="166"/>
    </location>
</feature>
<dbReference type="SUPFAM" id="SSF103481">
    <property type="entry name" value="Multidrug resistance efflux transporter EmrE"/>
    <property type="match status" value="2"/>
</dbReference>
<feature type="transmembrane region" description="Helical" evidence="3">
    <location>
        <begin position="278"/>
        <end position="295"/>
    </location>
</feature>
<feature type="transmembrane region" description="Helical" evidence="3">
    <location>
        <begin position="222"/>
        <end position="243"/>
    </location>
</feature>
<dbReference type="OrthoDB" id="2795159at2"/>
<dbReference type="InterPro" id="IPR037185">
    <property type="entry name" value="EmrE-like"/>
</dbReference>
<proteinExistence type="inferred from homology"/>
<evidence type="ECO:0000256" key="2">
    <source>
        <dbReference type="ARBA" id="ARBA00007362"/>
    </source>
</evidence>